<dbReference type="PROSITE" id="PS00105">
    <property type="entry name" value="AA_TRANSFER_CLASS_1"/>
    <property type="match status" value="1"/>
</dbReference>
<dbReference type="InterPro" id="IPR050881">
    <property type="entry name" value="LL-DAP_aminotransferase"/>
</dbReference>
<evidence type="ECO:0000256" key="1">
    <source>
        <dbReference type="ARBA" id="ARBA00001933"/>
    </source>
</evidence>
<evidence type="ECO:0000313" key="7">
    <source>
        <dbReference type="Proteomes" id="UP000034917"/>
    </source>
</evidence>
<evidence type="ECO:0000256" key="2">
    <source>
        <dbReference type="ARBA" id="ARBA00022576"/>
    </source>
</evidence>
<dbReference type="GO" id="GO:0030170">
    <property type="term" value="F:pyridoxal phosphate binding"/>
    <property type="evidence" value="ECO:0007669"/>
    <property type="project" value="InterPro"/>
</dbReference>
<sequence>MNLAKRLNIFGEYAFFTLAKKKADVEKTSGRKVLDLSIGSPDFPPSSIYINKLKEFFAEKNSHIYPGYGPILEFTQGLRNWYKKRFDVDLEKNELFPLLGGKDGVSHLALTLLDTGDEVLVPDPGYPAFSGPPTLIGATPVFYNLTETSNFKINFNELKKKISNKTKFIWVNFPANPTGQVVDINDLEQIINFVKKNNIWLVYDNAYSEITFDEFVAPSILQIEGAKDVAVEIGSFSKTFSFAGYRMGWIVGNKEIISALSKVKSQFDSGLSRPLQKLGAFALNNNDEKWHRTMITSYEKRRNIIIKNLKKIGLTAEKTKGSLYLWVKIPDHFKDSQEFSFELLEKKQILLAPGTVFGKNGKRYVRVSICANINGIERHFN</sequence>
<dbReference type="AlphaFoldDB" id="A0A0G0JAB9"/>
<keyword evidence="2 4" id="KW-0032">Aminotransferase</keyword>
<dbReference type="GO" id="GO:0008483">
    <property type="term" value="F:transaminase activity"/>
    <property type="evidence" value="ECO:0007669"/>
    <property type="project" value="UniProtKB-KW"/>
</dbReference>
<evidence type="ECO:0000313" key="6">
    <source>
        <dbReference type="EMBL" id="KKQ25146.1"/>
    </source>
</evidence>
<evidence type="ECO:0000259" key="5">
    <source>
        <dbReference type="Pfam" id="PF00155"/>
    </source>
</evidence>
<dbReference type="EMBL" id="LBSV01000011">
    <property type="protein sequence ID" value="KKQ25146.1"/>
    <property type="molecule type" value="Genomic_DNA"/>
</dbReference>
<evidence type="ECO:0000256" key="3">
    <source>
        <dbReference type="ARBA" id="ARBA00022679"/>
    </source>
</evidence>
<protein>
    <recommendedName>
        <fullName evidence="4">Aminotransferase</fullName>
        <ecNumber evidence="4">2.6.1.-</ecNumber>
    </recommendedName>
</protein>
<dbReference type="InterPro" id="IPR015422">
    <property type="entry name" value="PyrdxlP-dep_Trfase_small"/>
</dbReference>
<name>A0A0G0JAB9_9BACT</name>
<dbReference type="Gene3D" id="3.90.1150.10">
    <property type="entry name" value="Aspartate Aminotransferase, domain 1"/>
    <property type="match status" value="1"/>
</dbReference>
<dbReference type="PANTHER" id="PTHR42832">
    <property type="entry name" value="AMINO ACID AMINOTRANSFERASE"/>
    <property type="match status" value="1"/>
</dbReference>
<dbReference type="Pfam" id="PF00155">
    <property type="entry name" value="Aminotran_1_2"/>
    <property type="match status" value="1"/>
</dbReference>
<dbReference type="Proteomes" id="UP000034917">
    <property type="component" value="Unassembled WGS sequence"/>
</dbReference>
<gene>
    <name evidence="6" type="ORF">US40_C0011G0031</name>
</gene>
<dbReference type="SUPFAM" id="SSF53383">
    <property type="entry name" value="PLP-dependent transferases"/>
    <property type="match status" value="1"/>
</dbReference>
<dbReference type="InterPro" id="IPR004838">
    <property type="entry name" value="NHTrfase_class1_PyrdxlP-BS"/>
</dbReference>
<proteinExistence type="inferred from homology"/>
<organism evidence="6 7">
    <name type="scientific">Candidatus Roizmanbacteria bacterium GW2011_GWC2_37_13</name>
    <dbReference type="NCBI Taxonomy" id="1618486"/>
    <lineage>
        <taxon>Bacteria</taxon>
        <taxon>Candidatus Roizmaniibacteriota</taxon>
    </lineage>
</organism>
<dbReference type="InterPro" id="IPR015421">
    <property type="entry name" value="PyrdxlP-dep_Trfase_major"/>
</dbReference>
<feature type="domain" description="Aminotransferase class I/classII large" evidence="5">
    <location>
        <begin position="32"/>
        <end position="373"/>
    </location>
</feature>
<dbReference type="InterPro" id="IPR015424">
    <property type="entry name" value="PyrdxlP-dep_Trfase"/>
</dbReference>
<dbReference type="InterPro" id="IPR004839">
    <property type="entry name" value="Aminotransferase_I/II_large"/>
</dbReference>
<comment type="cofactor">
    <cofactor evidence="1 4">
        <name>pyridoxal 5'-phosphate</name>
        <dbReference type="ChEBI" id="CHEBI:597326"/>
    </cofactor>
</comment>
<dbReference type="PANTHER" id="PTHR42832:SF3">
    <property type="entry name" value="L-GLUTAMINE--4-(METHYLSULFANYL)-2-OXOBUTANOATE AMINOTRANSFERASE"/>
    <property type="match status" value="1"/>
</dbReference>
<accession>A0A0G0JAB9</accession>
<comment type="similarity">
    <text evidence="4">Belongs to the class-I pyridoxal-phosphate-dependent aminotransferase family.</text>
</comment>
<dbReference type="Gene3D" id="3.40.640.10">
    <property type="entry name" value="Type I PLP-dependent aspartate aminotransferase-like (Major domain)"/>
    <property type="match status" value="1"/>
</dbReference>
<reference evidence="6 7" key="1">
    <citation type="journal article" date="2015" name="Nature">
        <title>rRNA introns, odd ribosomes, and small enigmatic genomes across a large radiation of phyla.</title>
        <authorList>
            <person name="Brown C.T."/>
            <person name="Hug L.A."/>
            <person name="Thomas B.C."/>
            <person name="Sharon I."/>
            <person name="Castelle C.J."/>
            <person name="Singh A."/>
            <person name="Wilkins M.J."/>
            <person name="Williams K.H."/>
            <person name="Banfield J.F."/>
        </authorList>
    </citation>
    <scope>NUCLEOTIDE SEQUENCE [LARGE SCALE GENOMIC DNA]</scope>
</reference>
<dbReference type="EC" id="2.6.1.-" evidence="4"/>
<comment type="caution">
    <text evidence="6">The sequence shown here is derived from an EMBL/GenBank/DDBJ whole genome shotgun (WGS) entry which is preliminary data.</text>
</comment>
<evidence type="ECO:0000256" key="4">
    <source>
        <dbReference type="RuleBase" id="RU000481"/>
    </source>
</evidence>
<dbReference type="CDD" id="cd00609">
    <property type="entry name" value="AAT_like"/>
    <property type="match status" value="1"/>
</dbReference>
<keyword evidence="3 4" id="KW-0808">Transferase</keyword>